<feature type="signal peptide" evidence="1">
    <location>
        <begin position="1"/>
        <end position="25"/>
    </location>
</feature>
<accession>A0ABP5CTH4</accession>
<evidence type="ECO:0000313" key="3">
    <source>
        <dbReference type="Proteomes" id="UP001501116"/>
    </source>
</evidence>
<gene>
    <name evidence="2" type="ORF">GCM10009754_45650</name>
</gene>
<evidence type="ECO:0000256" key="1">
    <source>
        <dbReference type="SAM" id="SignalP"/>
    </source>
</evidence>
<feature type="chain" id="PRO_5046852097" evidence="1">
    <location>
        <begin position="26"/>
        <end position="122"/>
    </location>
</feature>
<evidence type="ECO:0000313" key="2">
    <source>
        <dbReference type="EMBL" id="GAA1967750.1"/>
    </source>
</evidence>
<keyword evidence="3" id="KW-1185">Reference proteome</keyword>
<proteinExistence type="predicted"/>
<dbReference type="RefSeq" id="WP_344422227.1">
    <property type="nucleotide sequence ID" value="NZ_BAAANN010000018.1"/>
</dbReference>
<dbReference type="EMBL" id="BAAANN010000018">
    <property type="protein sequence ID" value="GAA1967750.1"/>
    <property type="molecule type" value="Genomic_DNA"/>
</dbReference>
<name>A0ABP5CTH4_9PSEU</name>
<organism evidence="2 3">
    <name type="scientific">Amycolatopsis minnesotensis</name>
    <dbReference type="NCBI Taxonomy" id="337894"/>
    <lineage>
        <taxon>Bacteria</taxon>
        <taxon>Bacillati</taxon>
        <taxon>Actinomycetota</taxon>
        <taxon>Actinomycetes</taxon>
        <taxon>Pseudonocardiales</taxon>
        <taxon>Pseudonocardiaceae</taxon>
        <taxon>Amycolatopsis</taxon>
    </lineage>
</organism>
<protein>
    <submittedName>
        <fullName evidence="2">Uncharacterized protein</fullName>
    </submittedName>
</protein>
<keyword evidence="1" id="KW-0732">Signal</keyword>
<dbReference type="Proteomes" id="UP001501116">
    <property type="component" value="Unassembled WGS sequence"/>
</dbReference>
<reference evidence="3" key="1">
    <citation type="journal article" date="2019" name="Int. J. Syst. Evol. Microbiol.">
        <title>The Global Catalogue of Microorganisms (GCM) 10K type strain sequencing project: providing services to taxonomists for standard genome sequencing and annotation.</title>
        <authorList>
            <consortium name="The Broad Institute Genomics Platform"/>
            <consortium name="The Broad Institute Genome Sequencing Center for Infectious Disease"/>
            <person name="Wu L."/>
            <person name="Ma J."/>
        </authorList>
    </citation>
    <scope>NUCLEOTIDE SEQUENCE [LARGE SCALE GENOMIC DNA]</scope>
    <source>
        <strain evidence="3">JCM 14545</strain>
    </source>
</reference>
<sequence length="122" mass="12454">MKRRVAGLAFSALFLLFAAAAPASAAPAPTASPASAASPDRPRPGCFGARYDILFGEAIAVRCRVTAGGEYGYRVVAHCSTGGAYWYALGTFVPHGFGPSVAKCEGGLLARAFVSGYHVIGG</sequence>
<comment type="caution">
    <text evidence="2">The sequence shown here is derived from an EMBL/GenBank/DDBJ whole genome shotgun (WGS) entry which is preliminary data.</text>
</comment>